<dbReference type="KEGG" id="cit:107177992"/>
<proteinExistence type="predicted"/>
<evidence type="ECO:0000313" key="2">
    <source>
        <dbReference type="Proteomes" id="UP000027120"/>
    </source>
</evidence>
<protein>
    <recommendedName>
        <fullName evidence="3">DUF4371 domain-containing protein</fullName>
    </recommendedName>
</protein>
<dbReference type="PANTHER" id="PTHR11697:SF230">
    <property type="entry name" value="ZINC FINGER, MYM DOMAIN CONTAINING 1"/>
    <property type="match status" value="1"/>
</dbReference>
<evidence type="ECO:0008006" key="3">
    <source>
        <dbReference type="Google" id="ProtNLM"/>
    </source>
</evidence>
<dbReference type="Proteomes" id="UP000027120">
    <property type="component" value="Unassembled WGS sequence"/>
</dbReference>
<sequence>MIAIDEVETGKVANQIGTLQKACDTCWGYDFHSVCSLIKMFKATCEALQSIVKKGSNYSQRGDVDSAYNIITSFDFVFILHVVKEILGITDILCQALQQKFQDILNAMHHVSTTRAFILKMREDGWDSFLETTKSFCEKYEIDVPDMSGLYIMGLGCSCHQEDQITIEHHYQSDLFTATIDSHLQELNSRFNEKTMELITLSSVLDPKDGFRSFNIDDIYKLTEKFYP</sequence>
<dbReference type="PANTHER" id="PTHR11697">
    <property type="entry name" value="GENERAL TRANSCRIPTION FACTOR 2-RELATED ZINC FINGER PROTEIN"/>
    <property type="match status" value="1"/>
</dbReference>
<dbReference type="OrthoDB" id="118159at2759"/>
<name>A0A067FN09_CITSI</name>
<accession>A0A067FN09</accession>
<gene>
    <name evidence="1" type="ORF">CISIN_1g041628mg</name>
</gene>
<evidence type="ECO:0000313" key="1">
    <source>
        <dbReference type="EMBL" id="KDO64812.1"/>
    </source>
</evidence>
<dbReference type="STRING" id="2711.A0A067FN09"/>
<keyword evidence="2" id="KW-1185">Reference proteome</keyword>
<dbReference type="AlphaFoldDB" id="A0A067FN09"/>
<dbReference type="EMBL" id="KK784905">
    <property type="protein sequence ID" value="KDO64812.1"/>
    <property type="molecule type" value="Genomic_DNA"/>
</dbReference>
<reference evidence="1 2" key="1">
    <citation type="submission" date="2014-04" db="EMBL/GenBank/DDBJ databases">
        <authorList>
            <consortium name="International Citrus Genome Consortium"/>
            <person name="Gmitter F."/>
            <person name="Chen C."/>
            <person name="Farmerie W."/>
            <person name="Harkins T."/>
            <person name="Desany B."/>
            <person name="Mohiuddin M."/>
            <person name="Kodira C."/>
            <person name="Borodovsky M."/>
            <person name="Lomsadze A."/>
            <person name="Burns P."/>
            <person name="Jenkins J."/>
            <person name="Prochnik S."/>
            <person name="Shu S."/>
            <person name="Chapman J."/>
            <person name="Pitluck S."/>
            <person name="Schmutz J."/>
            <person name="Rokhsar D."/>
        </authorList>
    </citation>
    <scope>NUCLEOTIDE SEQUENCE</scope>
</reference>
<dbReference type="InterPro" id="IPR055298">
    <property type="entry name" value="AtLOH3-like"/>
</dbReference>
<dbReference type="SMR" id="A0A067FN09"/>
<organism evidence="1 2">
    <name type="scientific">Citrus sinensis</name>
    <name type="common">Sweet orange</name>
    <name type="synonym">Citrus aurantium var. sinensis</name>
    <dbReference type="NCBI Taxonomy" id="2711"/>
    <lineage>
        <taxon>Eukaryota</taxon>
        <taxon>Viridiplantae</taxon>
        <taxon>Streptophyta</taxon>
        <taxon>Embryophyta</taxon>
        <taxon>Tracheophyta</taxon>
        <taxon>Spermatophyta</taxon>
        <taxon>Magnoliopsida</taxon>
        <taxon>eudicotyledons</taxon>
        <taxon>Gunneridae</taxon>
        <taxon>Pentapetalae</taxon>
        <taxon>rosids</taxon>
        <taxon>malvids</taxon>
        <taxon>Sapindales</taxon>
        <taxon>Rutaceae</taxon>
        <taxon>Aurantioideae</taxon>
        <taxon>Citrus</taxon>
    </lineage>
</organism>